<reference evidence="2 3" key="1">
    <citation type="submission" date="2018-09" db="EMBL/GenBank/DDBJ databases">
        <title>Phylogeny of the Shewanellaceae, and recommendation for two new genera, Pseudoshewanella and Parashewanella.</title>
        <authorList>
            <person name="Wang G."/>
        </authorList>
    </citation>
    <scope>NUCLEOTIDE SEQUENCE [LARGE SCALE GENOMIC DNA]</scope>
    <source>
        <strain evidence="2 3">KCTC 22492</strain>
    </source>
</reference>
<accession>A0A3A6TWJ9</accession>
<dbReference type="RefSeq" id="WP_121852305.1">
    <property type="nucleotide sequence ID" value="NZ_CP037952.1"/>
</dbReference>
<feature type="region of interest" description="Disordered" evidence="1">
    <location>
        <begin position="48"/>
        <end position="68"/>
    </location>
</feature>
<dbReference type="AlphaFoldDB" id="A0A3A6TWJ9"/>
<dbReference type="Pfam" id="PF11661">
    <property type="entry name" value="DUF2986"/>
    <property type="match status" value="1"/>
</dbReference>
<feature type="compositionally biased region" description="Low complexity" evidence="1">
    <location>
        <begin position="57"/>
        <end position="68"/>
    </location>
</feature>
<comment type="caution">
    <text evidence="2">The sequence shown here is derived from an EMBL/GenBank/DDBJ whole genome shotgun (WGS) entry which is preliminary data.</text>
</comment>
<protein>
    <submittedName>
        <fullName evidence="2">DUF2986 domain-containing protein</fullName>
    </submittedName>
</protein>
<name>A0A3A6TWJ9_9GAMM</name>
<evidence type="ECO:0000256" key="1">
    <source>
        <dbReference type="SAM" id="MobiDB-lite"/>
    </source>
</evidence>
<organism evidence="2 3">
    <name type="scientific">Parashewanella spongiae</name>
    <dbReference type="NCBI Taxonomy" id="342950"/>
    <lineage>
        <taxon>Bacteria</taxon>
        <taxon>Pseudomonadati</taxon>
        <taxon>Pseudomonadota</taxon>
        <taxon>Gammaproteobacteria</taxon>
        <taxon>Alteromonadales</taxon>
        <taxon>Shewanellaceae</taxon>
        <taxon>Parashewanella</taxon>
    </lineage>
</organism>
<evidence type="ECO:0000313" key="3">
    <source>
        <dbReference type="Proteomes" id="UP000273022"/>
    </source>
</evidence>
<proteinExistence type="predicted"/>
<dbReference type="InterPro" id="IPR021677">
    <property type="entry name" value="DUF2986"/>
</dbReference>
<dbReference type="OrthoDB" id="6107736at2"/>
<sequence length="68" mass="7453">MNRRQKSTKLVAKRAKAKLNKVKSGNTTVHHSKSKYISKADRAKLEAEMAATEAQNEPTAPSEESAAE</sequence>
<gene>
    <name evidence="2" type="ORF">D5R81_03680</name>
</gene>
<evidence type="ECO:0000313" key="2">
    <source>
        <dbReference type="EMBL" id="RJY18780.1"/>
    </source>
</evidence>
<dbReference type="EMBL" id="QYYH01000015">
    <property type="protein sequence ID" value="RJY18780.1"/>
    <property type="molecule type" value="Genomic_DNA"/>
</dbReference>
<dbReference type="Proteomes" id="UP000273022">
    <property type="component" value="Unassembled WGS sequence"/>
</dbReference>
<keyword evidence="3" id="KW-1185">Reference proteome</keyword>